<dbReference type="Pfam" id="PF00589">
    <property type="entry name" value="Phage_integrase"/>
    <property type="match status" value="1"/>
</dbReference>
<reference evidence="5 6" key="1">
    <citation type="submission" date="2020-10" db="EMBL/GenBank/DDBJ databases">
        <title>Campylobacter and Helicobacter PacBio genomes.</title>
        <authorList>
            <person name="Lane C."/>
        </authorList>
    </citation>
    <scope>NUCLEOTIDE SEQUENCE [LARGE SCALE GENOMIC DNA]</scope>
    <source>
        <strain evidence="5 6">2016D-0077</strain>
    </source>
</reference>
<dbReference type="Gene3D" id="1.10.150.130">
    <property type="match status" value="1"/>
</dbReference>
<dbReference type="Proteomes" id="UP000594749">
    <property type="component" value="Chromosome"/>
</dbReference>
<organism evidence="5 6">
    <name type="scientific">Campylobacter corcagiensis</name>
    <dbReference type="NCBI Taxonomy" id="1448857"/>
    <lineage>
        <taxon>Bacteria</taxon>
        <taxon>Pseudomonadati</taxon>
        <taxon>Campylobacterota</taxon>
        <taxon>Epsilonproteobacteria</taxon>
        <taxon>Campylobacterales</taxon>
        <taxon>Campylobacteraceae</taxon>
        <taxon>Campylobacter</taxon>
    </lineage>
</organism>
<dbReference type="InterPro" id="IPR010998">
    <property type="entry name" value="Integrase_recombinase_N"/>
</dbReference>
<dbReference type="PANTHER" id="PTHR30349:SF64">
    <property type="entry name" value="PROPHAGE INTEGRASE INTD-RELATED"/>
    <property type="match status" value="1"/>
</dbReference>
<keyword evidence="3" id="KW-0233">DNA recombination</keyword>
<dbReference type="PANTHER" id="PTHR30349">
    <property type="entry name" value="PHAGE INTEGRASE-RELATED"/>
    <property type="match status" value="1"/>
</dbReference>
<feature type="domain" description="Tyr recombinase" evidence="4">
    <location>
        <begin position="172"/>
        <end position="369"/>
    </location>
</feature>
<accession>A0A7M1LJP1</accession>
<dbReference type="Gene3D" id="1.10.443.10">
    <property type="entry name" value="Intergrase catalytic core"/>
    <property type="match status" value="1"/>
</dbReference>
<evidence type="ECO:0000313" key="5">
    <source>
        <dbReference type="EMBL" id="QOQ87745.1"/>
    </source>
</evidence>
<evidence type="ECO:0000256" key="2">
    <source>
        <dbReference type="ARBA" id="ARBA00023125"/>
    </source>
</evidence>
<protein>
    <submittedName>
        <fullName evidence="5">Site-specific integrase</fullName>
    </submittedName>
</protein>
<dbReference type="InterPro" id="IPR050090">
    <property type="entry name" value="Tyrosine_recombinase_XerCD"/>
</dbReference>
<dbReference type="GO" id="GO:0006310">
    <property type="term" value="P:DNA recombination"/>
    <property type="evidence" value="ECO:0007669"/>
    <property type="project" value="UniProtKB-KW"/>
</dbReference>
<name>A0A7M1LJP1_9BACT</name>
<dbReference type="RefSeq" id="WP_025802512.1">
    <property type="nucleotide sequence ID" value="NZ_CP053842.1"/>
</dbReference>
<dbReference type="GO" id="GO:0015074">
    <property type="term" value="P:DNA integration"/>
    <property type="evidence" value="ECO:0007669"/>
    <property type="project" value="InterPro"/>
</dbReference>
<dbReference type="InterPro" id="IPR013762">
    <property type="entry name" value="Integrase-like_cat_sf"/>
</dbReference>
<keyword evidence="2" id="KW-0238">DNA-binding</keyword>
<evidence type="ECO:0000259" key="4">
    <source>
        <dbReference type="PROSITE" id="PS51898"/>
    </source>
</evidence>
<sequence length="375" mass="43563">MKLINHKGKIYLQFYLKSKLTKRSLNLTYTPKNIAYATKTLLPIFTKLKATKEHIQTKPSVFKHHSQSTPNFLFNLTTKAINSLPTTKLSTKINARSFTKRFFDFCQNKAIHTYTTKDFQDAIYRMKSANLSPRTIRTLFVYPRHAFKLAKAKNLVKNDPFLALKFPKILPKTHHIFTQKEINKLLLTATGELKSFLYIAFFTGLRSGEILALTKSDFDLDNNILFISKNQTRFELTTPKNAKSRQVLLPQKLKSYLVEIFRNFENQEFCKNSNQNSNDINFNSSFSQIPLFTKDYFCIYYEFQKLLKLLNLPKCGLHITRHTYTSLLIQQNTPQTLIAQTLGHSGLSQIHKTYAHHINSKNDLKLINKAFKFAL</sequence>
<dbReference type="InterPro" id="IPR011010">
    <property type="entry name" value="DNA_brk_join_enz"/>
</dbReference>
<evidence type="ECO:0000313" key="6">
    <source>
        <dbReference type="Proteomes" id="UP000594749"/>
    </source>
</evidence>
<dbReference type="SUPFAM" id="SSF56349">
    <property type="entry name" value="DNA breaking-rejoining enzymes"/>
    <property type="match status" value="1"/>
</dbReference>
<dbReference type="InterPro" id="IPR002104">
    <property type="entry name" value="Integrase_catalytic"/>
</dbReference>
<proteinExistence type="inferred from homology"/>
<dbReference type="CDD" id="cd01189">
    <property type="entry name" value="INT_ICEBs1_C_like"/>
    <property type="match status" value="1"/>
</dbReference>
<comment type="similarity">
    <text evidence="1">Belongs to the 'phage' integrase family.</text>
</comment>
<evidence type="ECO:0000256" key="1">
    <source>
        <dbReference type="ARBA" id="ARBA00008857"/>
    </source>
</evidence>
<dbReference type="EMBL" id="CP063078">
    <property type="protein sequence ID" value="QOQ87745.1"/>
    <property type="molecule type" value="Genomic_DNA"/>
</dbReference>
<dbReference type="PROSITE" id="PS51898">
    <property type="entry name" value="TYR_RECOMBINASE"/>
    <property type="match status" value="1"/>
</dbReference>
<evidence type="ECO:0000256" key="3">
    <source>
        <dbReference type="ARBA" id="ARBA00023172"/>
    </source>
</evidence>
<dbReference type="GO" id="GO:0003677">
    <property type="term" value="F:DNA binding"/>
    <property type="evidence" value="ECO:0007669"/>
    <property type="project" value="UniProtKB-KW"/>
</dbReference>
<gene>
    <name evidence="5" type="ORF">IMC76_02740</name>
</gene>
<keyword evidence="6" id="KW-1185">Reference proteome</keyword>
<dbReference type="OrthoDB" id="5391994at2"/>
<dbReference type="AlphaFoldDB" id="A0A7M1LJP1"/>